<accession>A0A016SLN0</accession>
<name>A0A016SLN0_9BILA</name>
<keyword evidence="2" id="KW-1185">Reference proteome</keyword>
<dbReference type="EMBL" id="JARK01001541">
    <property type="protein sequence ID" value="EYB91520.1"/>
    <property type="molecule type" value="Genomic_DNA"/>
</dbReference>
<gene>
    <name evidence="1" type="primary">Acey_s0205.g1942</name>
    <name evidence="1" type="ORF">Y032_0205g1942</name>
</gene>
<sequence length="70" mass="8250">MRGTKSLRRCAPGSESIRRNFDSASLLRRLAPLEFRPENGFFSSFAWNHVYQFDQQPLETLLTRKSQKQF</sequence>
<evidence type="ECO:0000313" key="2">
    <source>
        <dbReference type="Proteomes" id="UP000024635"/>
    </source>
</evidence>
<proteinExistence type="predicted"/>
<dbReference type="Proteomes" id="UP000024635">
    <property type="component" value="Unassembled WGS sequence"/>
</dbReference>
<comment type="caution">
    <text evidence="1">The sequence shown here is derived from an EMBL/GenBank/DDBJ whole genome shotgun (WGS) entry which is preliminary data.</text>
</comment>
<reference evidence="2" key="1">
    <citation type="journal article" date="2015" name="Nat. Genet.">
        <title>The genome and transcriptome of the zoonotic hookworm Ancylostoma ceylanicum identify infection-specific gene families.</title>
        <authorList>
            <person name="Schwarz E.M."/>
            <person name="Hu Y."/>
            <person name="Antoshechkin I."/>
            <person name="Miller M.M."/>
            <person name="Sternberg P.W."/>
            <person name="Aroian R.V."/>
        </authorList>
    </citation>
    <scope>NUCLEOTIDE SEQUENCE</scope>
    <source>
        <strain evidence="2">HY135</strain>
    </source>
</reference>
<dbReference type="AlphaFoldDB" id="A0A016SLN0"/>
<evidence type="ECO:0000313" key="1">
    <source>
        <dbReference type="EMBL" id="EYB91520.1"/>
    </source>
</evidence>
<protein>
    <submittedName>
        <fullName evidence="1">Uncharacterized protein</fullName>
    </submittedName>
</protein>
<organism evidence="1 2">
    <name type="scientific">Ancylostoma ceylanicum</name>
    <dbReference type="NCBI Taxonomy" id="53326"/>
    <lineage>
        <taxon>Eukaryota</taxon>
        <taxon>Metazoa</taxon>
        <taxon>Ecdysozoa</taxon>
        <taxon>Nematoda</taxon>
        <taxon>Chromadorea</taxon>
        <taxon>Rhabditida</taxon>
        <taxon>Rhabditina</taxon>
        <taxon>Rhabditomorpha</taxon>
        <taxon>Strongyloidea</taxon>
        <taxon>Ancylostomatidae</taxon>
        <taxon>Ancylostomatinae</taxon>
        <taxon>Ancylostoma</taxon>
    </lineage>
</organism>